<evidence type="ECO:0000313" key="2">
    <source>
        <dbReference type="EMBL" id="KZZ93570.1"/>
    </source>
</evidence>
<name>A0A166NZX6_9EURO</name>
<reference evidence="2 3" key="1">
    <citation type="journal article" date="2016" name="Genome Biol. Evol.">
        <title>Divergent and convergent evolution of fungal pathogenicity.</title>
        <authorList>
            <person name="Shang Y."/>
            <person name="Xiao G."/>
            <person name="Zheng P."/>
            <person name="Cen K."/>
            <person name="Zhan S."/>
            <person name="Wang C."/>
        </authorList>
    </citation>
    <scope>NUCLEOTIDE SEQUENCE [LARGE SCALE GENOMIC DNA]</scope>
    <source>
        <strain evidence="2 3">ARSEF 7405</strain>
    </source>
</reference>
<feature type="compositionally biased region" description="Basic and acidic residues" evidence="1">
    <location>
        <begin position="216"/>
        <end position="233"/>
    </location>
</feature>
<sequence>MDKQLFEPHLFNDRLSWTHRRALPAWIDEQFAAPEYEKWDFMMPHYANTYDLNSMGHDTFVIVLAQHRMRRFCSADDETHYTSTQIVSFFDLCEQVAIAAIKMEHTKLDKAMIPHERANLIDDLFKEYILMRTRCATAGIYRNYIFDEGFLWDWFYCGLRYGPEDPEKANCLDLLIAGHESHALTFARTGSSPEWALTGIPVAPSHDPNPSGKFKTPMELRAVQREGSPEEKAQQPSNRHSHVPKRRSMSSRYSHVFDSIKRKSMTGIPN</sequence>
<dbReference type="AlphaFoldDB" id="A0A166NZX6"/>
<gene>
    <name evidence="2" type="ORF">AAP_02362</name>
</gene>
<evidence type="ECO:0000313" key="3">
    <source>
        <dbReference type="Proteomes" id="UP000242877"/>
    </source>
</evidence>
<comment type="caution">
    <text evidence="2">The sequence shown here is derived from an EMBL/GenBank/DDBJ whole genome shotgun (WGS) entry which is preliminary data.</text>
</comment>
<organism evidence="2 3">
    <name type="scientific">Ascosphaera apis ARSEF 7405</name>
    <dbReference type="NCBI Taxonomy" id="392613"/>
    <lineage>
        <taxon>Eukaryota</taxon>
        <taxon>Fungi</taxon>
        <taxon>Dikarya</taxon>
        <taxon>Ascomycota</taxon>
        <taxon>Pezizomycotina</taxon>
        <taxon>Eurotiomycetes</taxon>
        <taxon>Eurotiomycetidae</taxon>
        <taxon>Onygenales</taxon>
        <taxon>Ascosphaeraceae</taxon>
        <taxon>Ascosphaera</taxon>
    </lineage>
</organism>
<dbReference type="Proteomes" id="UP000242877">
    <property type="component" value="Unassembled WGS sequence"/>
</dbReference>
<dbReference type="EMBL" id="AZGZ01000008">
    <property type="protein sequence ID" value="KZZ93570.1"/>
    <property type="molecule type" value="Genomic_DNA"/>
</dbReference>
<accession>A0A166NZX6</accession>
<evidence type="ECO:0000256" key="1">
    <source>
        <dbReference type="SAM" id="MobiDB-lite"/>
    </source>
</evidence>
<protein>
    <submittedName>
        <fullName evidence="2">Uncharacterized protein</fullName>
    </submittedName>
</protein>
<proteinExistence type="predicted"/>
<feature type="region of interest" description="Disordered" evidence="1">
    <location>
        <begin position="197"/>
        <end position="270"/>
    </location>
</feature>
<feature type="compositionally biased region" description="Basic residues" evidence="1">
    <location>
        <begin position="239"/>
        <end position="249"/>
    </location>
</feature>
<dbReference type="VEuPathDB" id="FungiDB:AAP_02362"/>
<keyword evidence="3" id="KW-1185">Reference proteome</keyword>